<feature type="non-terminal residue" evidence="3">
    <location>
        <position position="177"/>
    </location>
</feature>
<dbReference type="EMBL" id="JBHTIR010002142">
    <property type="protein sequence ID" value="MFD0853410.1"/>
    <property type="molecule type" value="Genomic_DNA"/>
</dbReference>
<proteinExistence type="predicted"/>
<dbReference type="InterPro" id="IPR004879">
    <property type="entry name" value="Ssp411-like_TRX"/>
</dbReference>
<feature type="domain" description="Spermatogenesis-associated protein 20-like TRX" evidence="2">
    <location>
        <begin position="1"/>
        <end position="156"/>
    </location>
</feature>
<organism evidence="3 4">
    <name type="scientific">Actinomadura adrarensis</name>
    <dbReference type="NCBI Taxonomy" id="1819600"/>
    <lineage>
        <taxon>Bacteria</taxon>
        <taxon>Bacillati</taxon>
        <taxon>Actinomycetota</taxon>
        <taxon>Actinomycetes</taxon>
        <taxon>Streptosporangiales</taxon>
        <taxon>Thermomonosporaceae</taxon>
        <taxon>Actinomadura</taxon>
    </lineage>
</organism>
<evidence type="ECO:0000259" key="2">
    <source>
        <dbReference type="Pfam" id="PF03190"/>
    </source>
</evidence>
<dbReference type="Pfam" id="PF03190">
    <property type="entry name" value="Thioredox_DsbH"/>
    <property type="match status" value="1"/>
</dbReference>
<sequence length="177" mass="19638">MNRLKDATSPYLLQHADNPVDWWEWSDDAFAEARRRDVPILLSVGYAACHWCHVMAHESFEDAQTAGLMNDMFVNIKVDREERPDVDSVYMEATQAMTGQGGWPMTVFMTPDGHPFYCGTYYPRPNFQALLQAVHQAWTEQRDEVVGQGQKVVAALSSRGGIGSPEGMAGTGAEAPA</sequence>
<dbReference type="PANTHER" id="PTHR42899:SF1">
    <property type="entry name" value="SPERMATOGENESIS-ASSOCIATED PROTEIN 20"/>
    <property type="match status" value="1"/>
</dbReference>
<keyword evidence="4" id="KW-1185">Reference proteome</keyword>
<feature type="region of interest" description="Disordered" evidence="1">
    <location>
        <begin position="158"/>
        <end position="177"/>
    </location>
</feature>
<comment type="caution">
    <text evidence="3">The sequence shown here is derived from an EMBL/GenBank/DDBJ whole genome shotgun (WGS) entry which is preliminary data.</text>
</comment>
<reference evidence="4" key="1">
    <citation type="journal article" date="2019" name="Int. J. Syst. Evol. Microbiol.">
        <title>The Global Catalogue of Microorganisms (GCM) 10K type strain sequencing project: providing services to taxonomists for standard genome sequencing and annotation.</title>
        <authorList>
            <consortium name="The Broad Institute Genomics Platform"/>
            <consortium name="The Broad Institute Genome Sequencing Center for Infectious Disease"/>
            <person name="Wu L."/>
            <person name="Ma J."/>
        </authorList>
    </citation>
    <scope>NUCLEOTIDE SEQUENCE [LARGE SCALE GENOMIC DNA]</scope>
    <source>
        <strain evidence="4">JCM 31696</strain>
    </source>
</reference>
<evidence type="ECO:0000313" key="4">
    <source>
        <dbReference type="Proteomes" id="UP001597083"/>
    </source>
</evidence>
<dbReference type="CDD" id="cd02955">
    <property type="entry name" value="SSP411"/>
    <property type="match status" value="1"/>
</dbReference>
<dbReference type="Gene3D" id="3.40.30.10">
    <property type="entry name" value="Glutaredoxin"/>
    <property type="match status" value="1"/>
</dbReference>
<dbReference type="InterPro" id="IPR024705">
    <property type="entry name" value="Ssp411"/>
</dbReference>
<dbReference type="InterPro" id="IPR036249">
    <property type="entry name" value="Thioredoxin-like_sf"/>
</dbReference>
<dbReference type="PANTHER" id="PTHR42899">
    <property type="entry name" value="SPERMATOGENESIS-ASSOCIATED PROTEIN 20"/>
    <property type="match status" value="1"/>
</dbReference>
<dbReference type="SUPFAM" id="SSF52833">
    <property type="entry name" value="Thioredoxin-like"/>
    <property type="match status" value="1"/>
</dbReference>
<dbReference type="Proteomes" id="UP001597083">
    <property type="component" value="Unassembled WGS sequence"/>
</dbReference>
<evidence type="ECO:0000313" key="3">
    <source>
        <dbReference type="EMBL" id="MFD0853410.1"/>
    </source>
</evidence>
<protein>
    <submittedName>
        <fullName evidence="3">Thioredoxin domain-containing protein</fullName>
    </submittedName>
</protein>
<accession>A0ABW3CHK2</accession>
<gene>
    <name evidence="3" type="ORF">ACFQ07_14325</name>
</gene>
<name>A0ABW3CHK2_9ACTN</name>
<evidence type="ECO:0000256" key="1">
    <source>
        <dbReference type="SAM" id="MobiDB-lite"/>
    </source>
</evidence>